<dbReference type="EMBL" id="JAPFFJ010000017">
    <property type="protein sequence ID" value="KAJ6405845.1"/>
    <property type="molecule type" value="Genomic_DNA"/>
</dbReference>
<dbReference type="AlphaFoldDB" id="A0AAD6JJ10"/>
<name>A0AAD6JJ10_9ROSI</name>
<reference evidence="1 2" key="1">
    <citation type="journal article" date="2023" name="Int. J. Mol. Sci.">
        <title>De Novo Assembly and Annotation of 11 Diverse Shrub Willow (Salix) Genomes Reveals Novel Gene Organization in Sex-Linked Regions.</title>
        <authorList>
            <person name="Hyden B."/>
            <person name="Feng K."/>
            <person name="Yates T.B."/>
            <person name="Jawdy S."/>
            <person name="Cereghino C."/>
            <person name="Smart L.B."/>
            <person name="Muchero W."/>
        </authorList>
    </citation>
    <scope>NUCLEOTIDE SEQUENCE [LARGE SCALE GENOMIC DNA]</scope>
    <source>
        <tissue evidence="1">Shoot tip</tissue>
    </source>
</reference>
<accession>A0AAD6JJ10</accession>
<comment type="caution">
    <text evidence="1">The sequence shown here is derived from an EMBL/GenBank/DDBJ whole genome shotgun (WGS) entry which is preliminary data.</text>
</comment>
<dbReference type="Proteomes" id="UP001162972">
    <property type="component" value="Chromosome 2"/>
</dbReference>
<evidence type="ECO:0000313" key="1">
    <source>
        <dbReference type="EMBL" id="KAJ6405845.1"/>
    </source>
</evidence>
<sequence>MIEYIISNYESQRRAESALQNLKEDDEQGGQDRRMKKMKCLFGWSGNYRFLSCVVVAGEAIYRFESVVTSNPRSTEHRADASLDAILRGRLGHGKPSPWRFIQILNDRIMIWRSMD</sequence>
<protein>
    <submittedName>
        <fullName evidence="1">Uncharacterized protein</fullName>
    </submittedName>
</protein>
<keyword evidence="2" id="KW-1185">Reference proteome</keyword>
<proteinExistence type="predicted"/>
<evidence type="ECO:0000313" key="2">
    <source>
        <dbReference type="Proteomes" id="UP001162972"/>
    </source>
</evidence>
<organism evidence="1 2">
    <name type="scientific">Salix udensis</name>
    <dbReference type="NCBI Taxonomy" id="889485"/>
    <lineage>
        <taxon>Eukaryota</taxon>
        <taxon>Viridiplantae</taxon>
        <taxon>Streptophyta</taxon>
        <taxon>Embryophyta</taxon>
        <taxon>Tracheophyta</taxon>
        <taxon>Spermatophyta</taxon>
        <taxon>Magnoliopsida</taxon>
        <taxon>eudicotyledons</taxon>
        <taxon>Gunneridae</taxon>
        <taxon>Pentapetalae</taxon>
        <taxon>rosids</taxon>
        <taxon>fabids</taxon>
        <taxon>Malpighiales</taxon>
        <taxon>Salicaceae</taxon>
        <taxon>Saliceae</taxon>
        <taxon>Salix</taxon>
    </lineage>
</organism>
<gene>
    <name evidence="1" type="ORF">OIU84_013752</name>
</gene>